<evidence type="ECO:0000313" key="1">
    <source>
        <dbReference type="EMBL" id="KAJ7002983.1"/>
    </source>
</evidence>
<comment type="caution">
    <text evidence="1">The sequence shown here is derived from an EMBL/GenBank/DDBJ whole genome shotgun (WGS) entry which is preliminary data.</text>
</comment>
<reference evidence="1" key="1">
    <citation type="journal article" date="2023" name="Mol. Ecol. Resour.">
        <title>Chromosome-level genome assembly of a triploid poplar Populus alba 'Berolinensis'.</title>
        <authorList>
            <person name="Chen S."/>
            <person name="Yu Y."/>
            <person name="Wang X."/>
            <person name="Wang S."/>
            <person name="Zhang T."/>
            <person name="Zhou Y."/>
            <person name="He R."/>
            <person name="Meng N."/>
            <person name="Wang Y."/>
            <person name="Liu W."/>
            <person name="Liu Z."/>
            <person name="Liu J."/>
            <person name="Guo Q."/>
            <person name="Huang H."/>
            <person name="Sederoff R.R."/>
            <person name="Wang G."/>
            <person name="Qu G."/>
            <person name="Chen S."/>
        </authorList>
    </citation>
    <scope>NUCLEOTIDE SEQUENCE</scope>
    <source>
        <strain evidence="1">SC-2020</strain>
    </source>
</reference>
<dbReference type="Proteomes" id="UP001164929">
    <property type="component" value="Chromosome 3"/>
</dbReference>
<proteinExistence type="predicted"/>
<name>A0AAD6R612_9ROSI</name>
<keyword evidence="2" id="KW-1185">Reference proteome</keyword>
<dbReference type="AlphaFoldDB" id="A0AAD6R612"/>
<gene>
    <name evidence="1" type="ORF">NC653_008264</name>
</gene>
<sequence length="51" mass="6158">MKPIIPYYIQFHYRNKRFCRLLLKLDKYINLISFSEPTNKTSQLVAIQVVL</sequence>
<accession>A0AAD6R612</accession>
<dbReference type="EMBL" id="JAQIZT010000003">
    <property type="protein sequence ID" value="KAJ7002983.1"/>
    <property type="molecule type" value="Genomic_DNA"/>
</dbReference>
<organism evidence="1 2">
    <name type="scientific">Populus alba x Populus x berolinensis</name>
    <dbReference type="NCBI Taxonomy" id="444605"/>
    <lineage>
        <taxon>Eukaryota</taxon>
        <taxon>Viridiplantae</taxon>
        <taxon>Streptophyta</taxon>
        <taxon>Embryophyta</taxon>
        <taxon>Tracheophyta</taxon>
        <taxon>Spermatophyta</taxon>
        <taxon>Magnoliopsida</taxon>
        <taxon>eudicotyledons</taxon>
        <taxon>Gunneridae</taxon>
        <taxon>Pentapetalae</taxon>
        <taxon>rosids</taxon>
        <taxon>fabids</taxon>
        <taxon>Malpighiales</taxon>
        <taxon>Salicaceae</taxon>
        <taxon>Saliceae</taxon>
        <taxon>Populus</taxon>
    </lineage>
</organism>
<evidence type="ECO:0000313" key="2">
    <source>
        <dbReference type="Proteomes" id="UP001164929"/>
    </source>
</evidence>
<protein>
    <submittedName>
        <fullName evidence="1">Uncharacterized protein</fullName>
    </submittedName>
</protein>